<accession>A0A6N3C0Z5</accession>
<reference evidence="3" key="1">
    <citation type="submission" date="2019-11" db="EMBL/GenBank/DDBJ databases">
        <authorList>
            <person name="Feng L."/>
        </authorList>
    </citation>
    <scope>NUCLEOTIDE SEQUENCE</scope>
    <source>
        <strain evidence="3">CaerofaciensLFYP39</strain>
    </source>
</reference>
<dbReference type="AlphaFoldDB" id="A0A6N3C0Z5"/>
<dbReference type="RefSeq" id="WP_156599540.1">
    <property type="nucleotide sequence ID" value="NZ_CACRTW010000022.1"/>
</dbReference>
<evidence type="ECO:0000313" key="3">
    <source>
        <dbReference type="EMBL" id="VYU10686.1"/>
    </source>
</evidence>
<feature type="region of interest" description="Disordered" evidence="2">
    <location>
        <begin position="106"/>
        <end position="140"/>
    </location>
</feature>
<evidence type="ECO:0008006" key="4">
    <source>
        <dbReference type="Google" id="ProtNLM"/>
    </source>
</evidence>
<keyword evidence="1" id="KW-0175">Coiled coil</keyword>
<organism evidence="3">
    <name type="scientific">Collinsella aerofaciens</name>
    <dbReference type="NCBI Taxonomy" id="74426"/>
    <lineage>
        <taxon>Bacteria</taxon>
        <taxon>Bacillati</taxon>
        <taxon>Actinomycetota</taxon>
        <taxon>Coriobacteriia</taxon>
        <taxon>Coriobacteriales</taxon>
        <taxon>Coriobacteriaceae</taxon>
        <taxon>Collinsella</taxon>
    </lineage>
</organism>
<sequence length="140" mass="15149">MTASIDERIARKRAAADKQAARAAALKKELRDLERKKAAAERKARTHRLVEVGAILEQAAGMAFDSEDLRQALSEVLNEQAAAADKNGKRLTLGRMLADACHTQIERAQQQGQASQRPSGGGIWAAEPPRGIDPITGRPM</sequence>
<evidence type="ECO:0000256" key="2">
    <source>
        <dbReference type="SAM" id="MobiDB-lite"/>
    </source>
</evidence>
<proteinExistence type="predicted"/>
<evidence type="ECO:0000256" key="1">
    <source>
        <dbReference type="SAM" id="Coils"/>
    </source>
</evidence>
<feature type="coiled-coil region" evidence="1">
    <location>
        <begin position="9"/>
        <end position="50"/>
    </location>
</feature>
<feature type="compositionally biased region" description="Polar residues" evidence="2">
    <location>
        <begin position="106"/>
        <end position="118"/>
    </location>
</feature>
<name>A0A6N3C0Z5_9ACTN</name>
<protein>
    <recommendedName>
        <fullName evidence="4">DUF3847 domain-containing protein</fullName>
    </recommendedName>
</protein>
<dbReference type="EMBL" id="CACRTW010000022">
    <property type="protein sequence ID" value="VYU10686.1"/>
    <property type="molecule type" value="Genomic_DNA"/>
</dbReference>
<gene>
    <name evidence="3" type="ORF">CALFYP39_01439</name>
</gene>